<gene>
    <name evidence="5" type="primary">FABP9</name>
</gene>
<dbReference type="InParanoid" id="A0A6I8N4L9"/>
<dbReference type="FunFam" id="2.40.128.20:FF:000001">
    <property type="entry name" value="Fatty acid-binding protein, adipocyte"/>
    <property type="match status" value="1"/>
</dbReference>
<reference evidence="5" key="2">
    <citation type="submission" date="2025-08" db="UniProtKB">
        <authorList>
            <consortium name="Ensembl"/>
        </authorList>
    </citation>
    <scope>IDENTIFICATION</scope>
    <source>
        <strain evidence="5">Glennie</strain>
    </source>
</reference>
<dbReference type="PANTHER" id="PTHR11955">
    <property type="entry name" value="FATTY ACID BINDING PROTEIN"/>
    <property type="match status" value="1"/>
</dbReference>
<keyword evidence="6" id="KW-1185">Reference proteome</keyword>
<reference evidence="5" key="3">
    <citation type="submission" date="2025-09" db="UniProtKB">
        <authorList>
            <consortium name="Ensembl"/>
        </authorList>
    </citation>
    <scope>IDENTIFICATION</scope>
    <source>
        <strain evidence="5">Glennie</strain>
    </source>
</reference>
<evidence type="ECO:0000256" key="3">
    <source>
        <dbReference type="RuleBase" id="RU003696"/>
    </source>
</evidence>
<dbReference type="SUPFAM" id="SSF50814">
    <property type="entry name" value="Lipocalins"/>
    <property type="match status" value="1"/>
</dbReference>
<dbReference type="Gene3D" id="2.40.128.20">
    <property type="match status" value="1"/>
</dbReference>
<keyword evidence="2 3" id="KW-0813">Transport</keyword>
<dbReference type="GeneTree" id="ENSGT00940000161845"/>
<evidence type="ECO:0000256" key="2">
    <source>
        <dbReference type="ARBA" id="ARBA00022448"/>
    </source>
</evidence>
<evidence type="ECO:0000313" key="5">
    <source>
        <dbReference type="Ensembl" id="ENSOANP00000035822.1"/>
    </source>
</evidence>
<dbReference type="GO" id="GO:0015908">
    <property type="term" value="P:fatty acid transport"/>
    <property type="evidence" value="ECO:0000318"/>
    <property type="project" value="GO_Central"/>
</dbReference>
<dbReference type="PRINTS" id="PR00178">
    <property type="entry name" value="FATTYACIDBP"/>
</dbReference>
<dbReference type="CDD" id="cd19443">
    <property type="entry name" value="FABP3-like"/>
    <property type="match status" value="1"/>
</dbReference>
<dbReference type="InterPro" id="IPR031259">
    <property type="entry name" value="ILBP"/>
</dbReference>
<dbReference type="GO" id="GO:0005634">
    <property type="term" value="C:nucleus"/>
    <property type="evidence" value="ECO:0000318"/>
    <property type="project" value="GO_Central"/>
</dbReference>
<accession>A0A6I8N4L9</accession>
<dbReference type="InterPro" id="IPR012674">
    <property type="entry name" value="Calycin"/>
</dbReference>
<comment type="similarity">
    <text evidence="1 3">Belongs to the calycin superfamily. Fatty-acid binding protein (FABP) family.</text>
</comment>
<dbReference type="Ensembl" id="ENSOANT00000062122.1">
    <property type="protein sequence ID" value="ENSOANP00000035822.1"/>
    <property type="gene ID" value="ENSOANG00000044047.1"/>
</dbReference>
<evidence type="ECO:0000259" key="4">
    <source>
        <dbReference type="PROSITE" id="PS00214"/>
    </source>
</evidence>
<dbReference type="InterPro" id="IPR000566">
    <property type="entry name" value="Lipocln_cytosolic_FA-bd_dom"/>
</dbReference>
<dbReference type="InterPro" id="IPR000463">
    <property type="entry name" value="Fatty_acid-bd"/>
</dbReference>
<evidence type="ECO:0000313" key="6">
    <source>
        <dbReference type="Proteomes" id="UP000002279"/>
    </source>
</evidence>
<sequence>PCPHPSRLYSMCEPFVGAWKLVSSENFDAYMKELGVDLATRRLGGSAKPTVHISCDGDVITIETKSAAASSAISFRLGQPFDETTADNRKVKSLITLEGGALVHMQKWDGKETTIRRQVVGDTLRVVCTMNAVVSTRVYERV</sequence>
<dbReference type="OMA" id="RVVCTMN"/>
<dbReference type="Proteomes" id="UP000002279">
    <property type="component" value="Chromosome 7"/>
</dbReference>
<dbReference type="Pfam" id="PF00061">
    <property type="entry name" value="Lipocalin"/>
    <property type="match status" value="1"/>
</dbReference>
<dbReference type="AlphaFoldDB" id="A0A6I8N4L9"/>
<protein>
    <submittedName>
        <fullName evidence="5">Fatty acid binding protein 9</fullName>
    </submittedName>
</protein>
<evidence type="ECO:0000256" key="1">
    <source>
        <dbReference type="ARBA" id="ARBA00008390"/>
    </source>
</evidence>
<dbReference type="GO" id="GO:0005829">
    <property type="term" value="C:cytosol"/>
    <property type="evidence" value="ECO:0000318"/>
    <property type="project" value="GO_Central"/>
</dbReference>
<reference evidence="5 6" key="1">
    <citation type="journal article" date="2008" name="Nature">
        <title>Genome analysis of the platypus reveals unique signatures of evolution.</title>
        <authorList>
            <person name="Warren W.C."/>
            <person name="Hillier L.W."/>
            <person name="Marshall Graves J.A."/>
            <person name="Birney E."/>
            <person name="Ponting C.P."/>
            <person name="Grutzner F."/>
            <person name="Belov K."/>
            <person name="Miller W."/>
            <person name="Clarke L."/>
            <person name="Chinwalla A.T."/>
            <person name="Yang S.P."/>
            <person name="Heger A."/>
            <person name="Locke D.P."/>
            <person name="Miethke P."/>
            <person name="Waters P.D."/>
            <person name="Veyrunes F."/>
            <person name="Fulton L."/>
            <person name="Fulton B."/>
            <person name="Graves T."/>
            <person name="Wallis J."/>
            <person name="Puente X.S."/>
            <person name="Lopez-Otin C."/>
            <person name="Ordonez G.R."/>
            <person name="Eichler E.E."/>
            <person name="Chen L."/>
            <person name="Cheng Z."/>
            <person name="Deakin J.E."/>
            <person name="Alsop A."/>
            <person name="Thompson K."/>
            <person name="Kirby P."/>
            <person name="Papenfuss A.T."/>
            <person name="Wakefield M.J."/>
            <person name="Olender T."/>
            <person name="Lancet D."/>
            <person name="Huttley G.A."/>
            <person name="Smit A.F."/>
            <person name="Pask A."/>
            <person name="Temple-Smith P."/>
            <person name="Batzer M.A."/>
            <person name="Walker J.A."/>
            <person name="Konkel M.K."/>
            <person name="Harris R.S."/>
            <person name="Whittington C.M."/>
            <person name="Wong E.S."/>
            <person name="Gemmell N.J."/>
            <person name="Buschiazzo E."/>
            <person name="Vargas Jentzsch I.M."/>
            <person name="Merkel A."/>
            <person name="Schmitz J."/>
            <person name="Zemann A."/>
            <person name="Churakov G."/>
            <person name="Kriegs J.O."/>
            <person name="Brosius J."/>
            <person name="Murchison E.P."/>
            <person name="Sachidanandam R."/>
            <person name="Smith C."/>
            <person name="Hannon G.J."/>
            <person name="Tsend-Ayush E."/>
            <person name="McMillan D."/>
            <person name="Attenborough R."/>
            <person name="Rens W."/>
            <person name="Ferguson-Smith M."/>
            <person name="Lefevre C.M."/>
            <person name="Sharp J.A."/>
            <person name="Nicholas K.R."/>
            <person name="Ray D.A."/>
            <person name="Kube M."/>
            <person name="Reinhardt R."/>
            <person name="Pringle T.H."/>
            <person name="Taylor J."/>
            <person name="Jones R.C."/>
            <person name="Nixon B."/>
            <person name="Dacheux J.L."/>
            <person name="Niwa H."/>
            <person name="Sekita Y."/>
            <person name="Huang X."/>
            <person name="Stark A."/>
            <person name="Kheradpour P."/>
            <person name="Kellis M."/>
            <person name="Flicek P."/>
            <person name="Chen Y."/>
            <person name="Webber C."/>
            <person name="Hardison R."/>
            <person name="Nelson J."/>
            <person name="Hallsworth-Pepin K."/>
            <person name="Delehaunty K."/>
            <person name="Markovic C."/>
            <person name="Minx P."/>
            <person name="Feng Y."/>
            <person name="Kremitzki C."/>
            <person name="Mitreva M."/>
            <person name="Glasscock J."/>
            <person name="Wylie T."/>
            <person name="Wohldmann P."/>
            <person name="Thiru P."/>
            <person name="Nhan M.N."/>
            <person name="Pohl C.S."/>
            <person name="Smith S.M."/>
            <person name="Hou S."/>
            <person name="Nefedov M."/>
            <person name="de Jong P.J."/>
            <person name="Renfree M.B."/>
            <person name="Mardis E.R."/>
            <person name="Wilson R.K."/>
        </authorList>
    </citation>
    <scope>NUCLEOTIDE SEQUENCE [LARGE SCALE GENOMIC DNA]</scope>
    <source>
        <strain evidence="5 6">Glennie</strain>
    </source>
</reference>
<dbReference type="Bgee" id="ENSOANG00000044047">
    <property type="expression patterns" value="Expressed in heart and 2 other cell types or tissues"/>
</dbReference>
<dbReference type="GO" id="GO:0005504">
    <property type="term" value="F:fatty acid binding"/>
    <property type="evidence" value="ECO:0000318"/>
    <property type="project" value="GO_Central"/>
</dbReference>
<name>A0A6I8N4L9_ORNAN</name>
<organism evidence="5 6">
    <name type="scientific">Ornithorhynchus anatinus</name>
    <name type="common">Duckbill platypus</name>
    <dbReference type="NCBI Taxonomy" id="9258"/>
    <lineage>
        <taxon>Eukaryota</taxon>
        <taxon>Metazoa</taxon>
        <taxon>Chordata</taxon>
        <taxon>Craniata</taxon>
        <taxon>Vertebrata</taxon>
        <taxon>Euteleostomi</taxon>
        <taxon>Mammalia</taxon>
        <taxon>Monotremata</taxon>
        <taxon>Ornithorhynchidae</taxon>
        <taxon>Ornithorhynchus</taxon>
    </lineage>
</organism>
<feature type="domain" description="Cytosolic fatty-acid binding proteins" evidence="4">
    <location>
        <begin position="17"/>
        <end position="34"/>
    </location>
</feature>
<dbReference type="PROSITE" id="PS00214">
    <property type="entry name" value="FABP"/>
    <property type="match status" value="1"/>
</dbReference>
<proteinExistence type="inferred from homology"/>